<organism evidence="2 3">
    <name type="scientific">Chitinophaga caeni</name>
    <dbReference type="NCBI Taxonomy" id="2029983"/>
    <lineage>
        <taxon>Bacteria</taxon>
        <taxon>Pseudomonadati</taxon>
        <taxon>Bacteroidota</taxon>
        <taxon>Chitinophagia</taxon>
        <taxon>Chitinophagales</taxon>
        <taxon>Chitinophagaceae</taxon>
        <taxon>Chitinophaga</taxon>
    </lineage>
</organism>
<dbReference type="Pfam" id="PF00903">
    <property type="entry name" value="Glyoxalase"/>
    <property type="match status" value="1"/>
</dbReference>
<accession>A0A291QRV5</accession>
<dbReference type="OrthoDB" id="9794917at2"/>
<dbReference type="KEGG" id="cbae:COR50_05275"/>
<gene>
    <name evidence="2" type="ORF">COR50_05275</name>
</gene>
<evidence type="ECO:0000313" key="2">
    <source>
        <dbReference type="EMBL" id="ATL46641.1"/>
    </source>
</evidence>
<dbReference type="PROSITE" id="PS51819">
    <property type="entry name" value="VOC"/>
    <property type="match status" value="1"/>
</dbReference>
<dbReference type="SUPFAM" id="SSF54593">
    <property type="entry name" value="Glyoxalase/Bleomycin resistance protein/Dihydroxybiphenyl dioxygenase"/>
    <property type="match status" value="1"/>
</dbReference>
<reference evidence="2 3" key="1">
    <citation type="submission" date="2017-10" db="EMBL/GenBank/DDBJ databases">
        <title>Paenichitinophaga pekingensis gen. nov., sp. nov., isolated from activated sludge.</title>
        <authorList>
            <person name="Jin D."/>
            <person name="Kong X."/>
            <person name="Deng Y."/>
            <person name="Bai Z."/>
        </authorList>
    </citation>
    <scope>NUCLEOTIDE SEQUENCE [LARGE SCALE GENOMIC DNA]</scope>
    <source>
        <strain evidence="2 3">13</strain>
    </source>
</reference>
<dbReference type="Gene3D" id="3.10.180.10">
    <property type="entry name" value="2,3-Dihydroxybiphenyl 1,2-Dioxygenase, domain 1"/>
    <property type="match status" value="1"/>
</dbReference>
<dbReference type="AlphaFoldDB" id="A0A291QRV5"/>
<feature type="domain" description="VOC" evidence="1">
    <location>
        <begin position="4"/>
        <end position="127"/>
    </location>
</feature>
<dbReference type="InterPro" id="IPR029068">
    <property type="entry name" value="Glyas_Bleomycin-R_OHBP_Dase"/>
</dbReference>
<keyword evidence="3" id="KW-1185">Reference proteome</keyword>
<dbReference type="Proteomes" id="UP000220133">
    <property type="component" value="Chromosome"/>
</dbReference>
<dbReference type="EMBL" id="CP023777">
    <property type="protein sequence ID" value="ATL46641.1"/>
    <property type="molecule type" value="Genomic_DNA"/>
</dbReference>
<protein>
    <submittedName>
        <fullName evidence="2">Glyoxalase</fullName>
    </submittedName>
</protein>
<dbReference type="RefSeq" id="WP_098193029.1">
    <property type="nucleotide sequence ID" value="NZ_CP023777.1"/>
</dbReference>
<dbReference type="PANTHER" id="PTHR36437:SF2">
    <property type="entry name" value="GLYOXALASE_BLEOMYCIN RESISTANCE PROTEIN_DIOXYGENASE"/>
    <property type="match status" value="1"/>
</dbReference>
<dbReference type="InterPro" id="IPR004360">
    <property type="entry name" value="Glyas_Fos-R_dOase_dom"/>
</dbReference>
<dbReference type="PANTHER" id="PTHR36437">
    <property type="entry name" value="GLYOXALASE/BLEOMYCIN RESISTANCE PROTEIN/DIOXYGENASE"/>
    <property type="match status" value="1"/>
</dbReference>
<proteinExistence type="predicted"/>
<dbReference type="InterPro" id="IPR037523">
    <property type="entry name" value="VOC_core"/>
</dbReference>
<evidence type="ECO:0000259" key="1">
    <source>
        <dbReference type="PROSITE" id="PS51819"/>
    </source>
</evidence>
<evidence type="ECO:0000313" key="3">
    <source>
        <dbReference type="Proteomes" id="UP000220133"/>
    </source>
</evidence>
<sequence length="129" mass="14273">MNTSLGRIVILVNDYEQAYQFYVNKLGAKVLYDEALPGGERYLHVGFGNSQCAFWLLAAAGEEQLKLVGKQTGGQPLAVLYTDDFDGFYKNLLHQNITINQAPATAPGSKFLHFADLYGNDFVLVQLIP</sequence>
<name>A0A291QRV5_9BACT</name>